<name>A0A8I3A6H1_9AGAM</name>
<evidence type="ECO:0000256" key="3">
    <source>
        <dbReference type="SAM" id="SignalP"/>
    </source>
</evidence>
<evidence type="ECO:0000256" key="2">
    <source>
        <dbReference type="SAM" id="Phobius"/>
    </source>
</evidence>
<feature type="signal peptide" evidence="3">
    <location>
        <begin position="1"/>
        <end position="28"/>
    </location>
</feature>
<proteinExistence type="predicted"/>
<feature type="region of interest" description="Disordered" evidence="1">
    <location>
        <begin position="163"/>
        <end position="210"/>
    </location>
</feature>
<gene>
    <name evidence="4" type="ORF">JVT61DRAFT_6789</name>
</gene>
<keyword evidence="2" id="KW-1133">Transmembrane helix</keyword>
<protein>
    <recommendedName>
        <fullName evidence="6">Transmembrane protein</fullName>
    </recommendedName>
</protein>
<feature type="transmembrane region" description="Helical" evidence="2">
    <location>
        <begin position="44"/>
        <end position="66"/>
    </location>
</feature>
<organism evidence="4 5">
    <name type="scientific">Boletus reticuloceps</name>
    <dbReference type="NCBI Taxonomy" id="495285"/>
    <lineage>
        <taxon>Eukaryota</taxon>
        <taxon>Fungi</taxon>
        <taxon>Dikarya</taxon>
        <taxon>Basidiomycota</taxon>
        <taxon>Agaricomycotina</taxon>
        <taxon>Agaricomycetes</taxon>
        <taxon>Agaricomycetidae</taxon>
        <taxon>Boletales</taxon>
        <taxon>Boletineae</taxon>
        <taxon>Boletaceae</taxon>
        <taxon>Boletoideae</taxon>
        <taxon>Boletus</taxon>
    </lineage>
</organism>
<evidence type="ECO:0008006" key="6">
    <source>
        <dbReference type="Google" id="ProtNLM"/>
    </source>
</evidence>
<keyword evidence="2" id="KW-0812">Transmembrane</keyword>
<feature type="region of interest" description="Disordered" evidence="1">
    <location>
        <begin position="119"/>
        <end position="138"/>
    </location>
</feature>
<dbReference type="OrthoDB" id="10443415at2759"/>
<feature type="chain" id="PRO_5034090526" description="Transmembrane protein" evidence="3">
    <location>
        <begin position="29"/>
        <end position="272"/>
    </location>
</feature>
<dbReference type="AlphaFoldDB" id="A0A8I3A6H1"/>
<evidence type="ECO:0000313" key="4">
    <source>
        <dbReference type="EMBL" id="KAG6373171.1"/>
    </source>
</evidence>
<evidence type="ECO:0000256" key="1">
    <source>
        <dbReference type="SAM" id="MobiDB-lite"/>
    </source>
</evidence>
<keyword evidence="3" id="KW-0732">Signal</keyword>
<comment type="caution">
    <text evidence="4">The sequence shown here is derived from an EMBL/GenBank/DDBJ whole genome shotgun (WGS) entry which is preliminary data.</text>
</comment>
<reference evidence="4" key="1">
    <citation type="submission" date="2021-03" db="EMBL/GenBank/DDBJ databases">
        <title>Evolutionary innovations through gain and loss of genes in the ectomycorrhizal Boletales.</title>
        <authorList>
            <person name="Wu G."/>
            <person name="Miyauchi S."/>
            <person name="Morin E."/>
            <person name="Yang Z.-L."/>
            <person name="Xu J."/>
            <person name="Martin F.M."/>
        </authorList>
    </citation>
    <scope>NUCLEOTIDE SEQUENCE</scope>
    <source>
        <strain evidence="4">BR01</strain>
    </source>
</reference>
<dbReference type="Proteomes" id="UP000683000">
    <property type="component" value="Unassembled WGS sequence"/>
</dbReference>
<accession>A0A8I3A6H1</accession>
<evidence type="ECO:0000313" key="5">
    <source>
        <dbReference type="Proteomes" id="UP000683000"/>
    </source>
</evidence>
<feature type="compositionally biased region" description="Polar residues" evidence="1">
    <location>
        <begin position="164"/>
        <end position="209"/>
    </location>
</feature>
<dbReference type="PROSITE" id="PS51257">
    <property type="entry name" value="PROKAR_LIPOPROTEIN"/>
    <property type="match status" value="1"/>
</dbReference>
<keyword evidence="2" id="KW-0472">Membrane</keyword>
<dbReference type="EMBL" id="JAGFBS010000023">
    <property type="protein sequence ID" value="KAG6373171.1"/>
    <property type="molecule type" value="Genomic_DNA"/>
</dbReference>
<feature type="region of interest" description="Disordered" evidence="1">
    <location>
        <begin position="236"/>
        <end position="272"/>
    </location>
</feature>
<sequence length="272" mass="29205">MRQRETRAVGQIAFAAAVWTLCLPVVSACDSPGCEDYNGFPPHIRTVIIAVGVGFVLFFVICVAYLRRRRLRQRTSQLPYNRAGNQASHLRKPSGVPVPSGYSVYYQAAPSYPAAHIPQYPPRGYDTRHSNSQLQWASSSNALRKPEPVVPVSPVFPLAPSAVTSRPISSLDTAPPSLRSSVRQDQSTTRVARTPDASSIASPRSTQSDIVEAPLSPQHTSSSSRSRLVASIPAASAATLPSNTPRPFALSPTHTGATNNRGDDPPPAYTPV</sequence>
<keyword evidence="5" id="KW-1185">Reference proteome</keyword>